<feature type="transmembrane region" description="Helical" evidence="11">
    <location>
        <begin position="114"/>
        <end position="136"/>
    </location>
</feature>
<feature type="compositionally biased region" description="Pro residues" evidence="10">
    <location>
        <begin position="63"/>
        <end position="73"/>
    </location>
</feature>
<evidence type="ECO:0000256" key="10">
    <source>
        <dbReference type="SAM" id="MobiDB-lite"/>
    </source>
</evidence>
<evidence type="ECO:0000256" key="7">
    <source>
        <dbReference type="ARBA" id="ARBA00023136"/>
    </source>
</evidence>
<evidence type="ECO:0000256" key="2">
    <source>
        <dbReference type="ARBA" id="ARBA00010992"/>
    </source>
</evidence>
<name>A0A8E2JX36_9PEZI</name>
<feature type="transmembrane region" description="Helical" evidence="11">
    <location>
        <begin position="213"/>
        <end position="234"/>
    </location>
</feature>
<dbReference type="EMBL" id="KV748827">
    <property type="protein sequence ID" value="OCL12824.1"/>
    <property type="molecule type" value="Genomic_DNA"/>
</dbReference>
<feature type="transmembrane region" description="Helical" evidence="11">
    <location>
        <begin position="551"/>
        <end position="569"/>
    </location>
</feature>
<keyword evidence="5 11" id="KW-0812">Transmembrane</keyword>
<evidence type="ECO:0000256" key="5">
    <source>
        <dbReference type="ARBA" id="ARBA00022692"/>
    </source>
</evidence>
<feature type="transmembrane region" description="Helical" evidence="11">
    <location>
        <begin position="246"/>
        <end position="266"/>
    </location>
</feature>
<dbReference type="OrthoDB" id="6612291at2759"/>
<gene>
    <name evidence="13" type="ORF">AOQ84DRAFT_418147</name>
</gene>
<feature type="region of interest" description="Disordered" evidence="10">
    <location>
        <begin position="1"/>
        <end position="36"/>
    </location>
</feature>
<proteinExistence type="inferred from homology"/>
<feature type="transmembrane region" description="Helical" evidence="11">
    <location>
        <begin position="418"/>
        <end position="439"/>
    </location>
</feature>
<feature type="transmembrane region" description="Helical" evidence="11">
    <location>
        <begin position="286"/>
        <end position="307"/>
    </location>
</feature>
<evidence type="ECO:0000256" key="9">
    <source>
        <dbReference type="RuleBase" id="RU003346"/>
    </source>
</evidence>
<reference evidence="13 14" key="1">
    <citation type="journal article" date="2016" name="Nat. Commun.">
        <title>Ectomycorrhizal ecology is imprinted in the genome of the dominant symbiotic fungus Cenococcum geophilum.</title>
        <authorList>
            <consortium name="DOE Joint Genome Institute"/>
            <person name="Peter M."/>
            <person name="Kohler A."/>
            <person name="Ohm R.A."/>
            <person name="Kuo A."/>
            <person name="Krutzmann J."/>
            <person name="Morin E."/>
            <person name="Arend M."/>
            <person name="Barry K.W."/>
            <person name="Binder M."/>
            <person name="Choi C."/>
            <person name="Clum A."/>
            <person name="Copeland A."/>
            <person name="Grisel N."/>
            <person name="Haridas S."/>
            <person name="Kipfer T."/>
            <person name="LaButti K."/>
            <person name="Lindquist E."/>
            <person name="Lipzen A."/>
            <person name="Maire R."/>
            <person name="Meier B."/>
            <person name="Mihaltcheva S."/>
            <person name="Molinier V."/>
            <person name="Murat C."/>
            <person name="Poggeler S."/>
            <person name="Quandt C.A."/>
            <person name="Sperisen C."/>
            <person name="Tritt A."/>
            <person name="Tisserant E."/>
            <person name="Crous P.W."/>
            <person name="Henrissat B."/>
            <person name="Nehls U."/>
            <person name="Egli S."/>
            <person name="Spatafora J.W."/>
            <person name="Grigoriev I.V."/>
            <person name="Martin F.M."/>
        </authorList>
    </citation>
    <scope>NUCLEOTIDE SEQUENCE [LARGE SCALE GENOMIC DNA]</scope>
    <source>
        <strain evidence="13 14">CBS 207.34</strain>
    </source>
</reference>
<comment type="subcellular location">
    <subcellularLocation>
        <location evidence="1">Membrane</location>
        <topology evidence="1">Multi-pass membrane protein</topology>
    </subcellularLocation>
</comment>
<dbReference type="Pfam" id="PF00083">
    <property type="entry name" value="Sugar_tr"/>
    <property type="match status" value="1"/>
</dbReference>
<dbReference type="InterPro" id="IPR050360">
    <property type="entry name" value="MFS_Sugar_Transporters"/>
</dbReference>
<keyword evidence="7 11" id="KW-0472">Membrane</keyword>
<feature type="transmembrane region" description="Helical" evidence="11">
    <location>
        <begin position="386"/>
        <end position="406"/>
    </location>
</feature>
<dbReference type="InterPro" id="IPR005828">
    <property type="entry name" value="MFS_sugar_transport-like"/>
</dbReference>
<dbReference type="PROSITE" id="PS00217">
    <property type="entry name" value="SUGAR_TRANSPORT_2"/>
    <property type="match status" value="1"/>
</dbReference>
<dbReference type="NCBIfam" id="TIGR00879">
    <property type="entry name" value="SP"/>
    <property type="match status" value="1"/>
</dbReference>
<dbReference type="PANTHER" id="PTHR48022">
    <property type="entry name" value="PLASTIDIC GLUCOSE TRANSPORTER 4"/>
    <property type="match status" value="1"/>
</dbReference>
<dbReference type="Gene3D" id="1.20.1250.20">
    <property type="entry name" value="MFS general substrate transporter like domains"/>
    <property type="match status" value="1"/>
</dbReference>
<feature type="transmembrane region" description="Helical" evidence="11">
    <location>
        <begin position="516"/>
        <end position="539"/>
    </location>
</feature>
<dbReference type="InterPro" id="IPR003663">
    <property type="entry name" value="Sugar/inositol_transpt"/>
</dbReference>
<dbReference type="FunFam" id="1.20.1250.20:FF:000254">
    <property type="entry name" value="MAL31p Maltose permease"/>
    <property type="match status" value="1"/>
</dbReference>
<dbReference type="InterPro" id="IPR020846">
    <property type="entry name" value="MFS_dom"/>
</dbReference>
<keyword evidence="8" id="KW-0462">Maltose metabolism</keyword>
<organism evidence="13 14">
    <name type="scientific">Glonium stellatum</name>
    <dbReference type="NCBI Taxonomy" id="574774"/>
    <lineage>
        <taxon>Eukaryota</taxon>
        <taxon>Fungi</taxon>
        <taxon>Dikarya</taxon>
        <taxon>Ascomycota</taxon>
        <taxon>Pezizomycotina</taxon>
        <taxon>Dothideomycetes</taxon>
        <taxon>Pleosporomycetidae</taxon>
        <taxon>Gloniales</taxon>
        <taxon>Gloniaceae</taxon>
        <taxon>Glonium</taxon>
    </lineage>
</organism>
<keyword evidence="14" id="KW-1185">Reference proteome</keyword>
<dbReference type="PANTHER" id="PTHR48022:SF5">
    <property type="entry name" value="ALPHA-GLUCOSIDES PERMEASE MPH2-RELATED"/>
    <property type="match status" value="1"/>
</dbReference>
<evidence type="ECO:0000259" key="12">
    <source>
        <dbReference type="PROSITE" id="PS50850"/>
    </source>
</evidence>
<evidence type="ECO:0000256" key="3">
    <source>
        <dbReference type="ARBA" id="ARBA00022448"/>
    </source>
</evidence>
<comment type="similarity">
    <text evidence="2 9">Belongs to the major facilitator superfamily. Sugar transporter (TC 2.A.1.1) family.</text>
</comment>
<dbReference type="AlphaFoldDB" id="A0A8E2JX36"/>
<dbReference type="GO" id="GO:0005351">
    <property type="term" value="F:carbohydrate:proton symporter activity"/>
    <property type="evidence" value="ECO:0007669"/>
    <property type="project" value="TreeGrafter"/>
</dbReference>
<accession>A0A8E2JX36</accession>
<feature type="transmembrane region" description="Helical" evidence="11">
    <location>
        <begin position="448"/>
        <end position="469"/>
    </location>
</feature>
<feature type="transmembrane region" description="Helical" evidence="11">
    <location>
        <begin position="156"/>
        <end position="177"/>
    </location>
</feature>
<feature type="domain" description="Major facilitator superfamily (MFS) profile" evidence="12">
    <location>
        <begin position="112"/>
        <end position="573"/>
    </location>
</feature>
<evidence type="ECO:0000256" key="1">
    <source>
        <dbReference type="ARBA" id="ARBA00004141"/>
    </source>
</evidence>
<dbReference type="PROSITE" id="PS50850">
    <property type="entry name" value="MFS"/>
    <property type="match status" value="1"/>
</dbReference>
<feature type="transmembrane region" description="Helical" evidence="11">
    <location>
        <begin position="189"/>
        <end position="207"/>
    </location>
</feature>
<evidence type="ECO:0000256" key="8">
    <source>
        <dbReference type="ARBA" id="ARBA00026248"/>
    </source>
</evidence>
<dbReference type="Proteomes" id="UP000250140">
    <property type="component" value="Unassembled WGS sequence"/>
</dbReference>
<dbReference type="GO" id="GO:0016020">
    <property type="term" value="C:membrane"/>
    <property type="evidence" value="ECO:0007669"/>
    <property type="project" value="UniProtKB-SubCell"/>
</dbReference>
<dbReference type="InterPro" id="IPR036259">
    <property type="entry name" value="MFS_trans_sf"/>
</dbReference>
<evidence type="ECO:0000313" key="14">
    <source>
        <dbReference type="Proteomes" id="UP000250140"/>
    </source>
</evidence>
<feature type="region of interest" description="Disordered" evidence="10">
    <location>
        <begin position="59"/>
        <end position="83"/>
    </location>
</feature>
<dbReference type="GO" id="GO:0000023">
    <property type="term" value="P:maltose metabolic process"/>
    <property type="evidence" value="ECO:0007669"/>
    <property type="project" value="UniProtKB-KW"/>
</dbReference>
<dbReference type="InterPro" id="IPR005829">
    <property type="entry name" value="Sugar_transporter_CS"/>
</dbReference>
<protein>
    <submittedName>
        <fullName evidence="13">Sugar transporter</fullName>
    </submittedName>
</protein>
<evidence type="ECO:0000256" key="4">
    <source>
        <dbReference type="ARBA" id="ARBA00022597"/>
    </source>
</evidence>
<keyword evidence="3 9" id="KW-0813">Transport</keyword>
<keyword evidence="6 11" id="KW-1133">Transmembrane helix</keyword>
<sequence>MPMLSAGNSQSISRTEDSSSPQTSHPSETLQFATVPSALRNSSENIEFVDLEKLPPAYLPSLDPSPPGSPPLSPASRANDDSIATEAKRAARTERQMTLWQGLRLYPKAIGWSLLLSLTLVMEGFDITLISSFYAFPSFKRNYGHLSPNGTYQIATSWQAALTNGALVGEIIGLFINGVLCDRFGNRRTMVGCLALLSGFIFISVFAKSPGVLLASQILCGIPWGVFQTLSITYAAECVPVALRAYLTSGVNLCWLIGQLISVGTLRCFTHSTSPWSYRIPFALQWMWAVPILVGILFAPESPWWLVRHERPEDARRALLRLTSSSAAAATDSSGSGSKAAAAPPTFNVDETVAMMQHTNAVEKYLSEGTSYVSCFRGSDLRRTEIACGVWMTQSICGVMTGYATYFYTQAGLATDKAFTLSTAMYGAGIAGVVLSWFLMRVAGRRTLYLWGAALCAAVLGVAGCVGTRREGASPAVGWALGSLVVLTTFVYDSSIGPICYSLVAEIPSTRLRVKTVVLARVAYNVLSIITNVLMPQLLNPNAWNWKGKTCFLWAAGAGLAWVWCFFRLPEPKGLTYMELDLLFEKKADARKFSRVQASLSESGYFSVEMGGSEGAVKWHEECIVAFGTLLVETLEV</sequence>
<feature type="transmembrane region" description="Helical" evidence="11">
    <location>
        <begin position="481"/>
        <end position="504"/>
    </location>
</feature>
<evidence type="ECO:0000256" key="6">
    <source>
        <dbReference type="ARBA" id="ARBA00022989"/>
    </source>
</evidence>
<evidence type="ECO:0000256" key="11">
    <source>
        <dbReference type="SAM" id="Phobius"/>
    </source>
</evidence>
<evidence type="ECO:0000313" key="13">
    <source>
        <dbReference type="EMBL" id="OCL12824.1"/>
    </source>
</evidence>
<keyword evidence="4 13" id="KW-0762">Sugar transport</keyword>
<dbReference type="SUPFAM" id="SSF103473">
    <property type="entry name" value="MFS general substrate transporter"/>
    <property type="match status" value="1"/>
</dbReference>